<evidence type="ECO:0008006" key="7">
    <source>
        <dbReference type="Google" id="ProtNLM"/>
    </source>
</evidence>
<comment type="caution">
    <text evidence="5">The sequence shown here is derived from an EMBL/GenBank/DDBJ whole genome shotgun (WGS) entry which is preliminary data.</text>
</comment>
<dbReference type="InterPro" id="IPR051012">
    <property type="entry name" value="CellSynth/LPSAsmb/PSIAsmb"/>
</dbReference>
<dbReference type="EMBL" id="QOQW01000008">
    <property type="protein sequence ID" value="RCK80033.1"/>
    <property type="molecule type" value="Genomic_DNA"/>
</dbReference>
<name>A0A367ZPK1_9BACT</name>
<feature type="repeat" description="TPR" evidence="3">
    <location>
        <begin position="390"/>
        <end position="423"/>
    </location>
</feature>
<dbReference type="Pfam" id="PF14559">
    <property type="entry name" value="TPR_19"/>
    <property type="match status" value="2"/>
</dbReference>
<dbReference type="SMART" id="SM00028">
    <property type="entry name" value="TPR"/>
    <property type="match status" value="8"/>
</dbReference>
<dbReference type="SUPFAM" id="SSF48452">
    <property type="entry name" value="TPR-like"/>
    <property type="match status" value="1"/>
</dbReference>
<dbReference type="InterPro" id="IPR006597">
    <property type="entry name" value="Sel1-like"/>
</dbReference>
<feature type="repeat" description="TPR" evidence="3">
    <location>
        <begin position="152"/>
        <end position="185"/>
    </location>
</feature>
<dbReference type="InterPro" id="IPR011990">
    <property type="entry name" value="TPR-like_helical_dom_sf"/>
</dbReference>
<evidence type="ECO:0000256" key="2">
    <source>
        <dbReference type="ARBA" id="ARBA00022803"/>
    </source>
</evidence>
<organism evidence="5 6">
    <name type="scientific">Candidatus Ozemobacter sibiricus</name>
    <dbReference type="NCBI Taxonomy" id="2268124"/>
    <lineage>
        <taxon>Bacteria</taxon>
        <taxon>Candidatus Ozemobacteria</taxon>
        <taxon>Candidatus Ozemobacterales</taxon>
        <taxon>Candidatus Ozemobacteraceae</taxon>
        <taxon>Candidatus Ozemobacter</taxon>
    </lineage>
</organism>
<evidence type="ECO:0000256" key="4">
    <source>
        <dbReference type="SAM" id="Coils"/>
    </source>
</evidence>
<accession>A0A367ZPK1</accession>
<dbReference type="PROSITE" id="PS50005">
    <property type="entry name" value="TPR"/>
    <property type="match status" value="4"/>
</dbReference>
<dbReference type="Pfam" id="PF13432">
    <property type="entry name" value="TPR_16"/>
    <property type="match status" value="2"/>
</dbReference>
<reference evidence="5 6" key="1">
    <citation type="submission" date="2018-05" db="EMBL/GenBank/DDBJ databases">
        <title>A metagenomic window into the 2 km-deep terrestrial subsurface aquifer revealed taxonomically and functionally diverse microbial community comprising novel uncultured bacterial lineages.</title>
        <authorList>
            <person name="Kadnikov V.V."/>
            <person name="Mardanov A.V."/>
            <person name="Beletsky A.V."/>
            <person name="Banks D."/>
            <person name="Pimenov N.V."/>
            <person name="Frank Y.A."/>
            <person name="Karnachuk O.V."/>
            <person name="Ravin N.V."/>
        </authorList>
    </citation>
    <scope>NUCLEOTIDE SEQUENCE [LARGE SCALE GENOMIC DNA]</scope>
    <source>
        <strain evidence="5">BY5</strain>
    </source>
</reference>
<keyword evidence="1" id="KW-0677">Repeat</keyword>
<feature type="repeat" description="TPR" evidence="3">
    <location>
        <begin position="356"/>
        <end position="389"/>
    </location>
</feature>
<dbReference type="PANTHER" id="PTHR45586:SF1">
    <property type="entry name" value="LIPOPOLYSACCHARIDE ASSEMBLY PROTEIN B"/>
    <property type="match status" value="1"/>
</dbReference>
<evidence type="ECO:0000256" key="1">
    <source>
        <dbReference type="ARBA" id="ARBA00022737"/>
    </source>
</evidence>
<dbReference type="Proteomes" id="UP000252355">
    <property type="component" value="Unassembled WGS sequence"/>
</dbReference>
<dbReference type="SUPFAM" id="SSF81901">
    <property type="entry name" value="HCP-like"/>
    <property type="match status" value="1"/>
</dbReference>
<protein>
    <recommendedName>
        <fullName evidence="7">Tetratricopeptide repeat protein</fullName>
    </recommendedName>
</protein>
<dbReference type="Gene3D" id="1.25.40.10">
    <property type="entry name" value="Tetratricopeptide repeat domain"/>
    <property type="match status" value="2"/>
</dbReference>
<dbReference type="AlphaFoldDB" id="A0A367ZPK1"/>
<gene>
    <name evidence="5" type="ORF">OZSIB_3537</name>
</gene>
<proteinExistence type="predicted"/>
<dbReference type="SMART" id="SM00671">
    <property type="entry name" value="SEL1"/>
    <property type="match status" value="3"/>
</dbReference>
<feature type="coiled-coil region" evidence="4">
    <location>
        <begin position="219"/>
        <end position="246"/>
    </location>
</feature>
<feature type="repeat" description="TPR" evidence="3">
    <location>
        <begin position="186"/>
        <end position="219"/>
    </location>
</feature>
<dbReference type="PANTHER" id="PTHR45586">
    <property type="entry name" value="TPR REPEAT-CONTAINING PROTEIN PA4667"/>
    <property type="match status" value="1"/>
</dbReference>
<evidence type="ECO:0000256" key="3">
    <source>
        <dbReference type="PROSITE-ProRule" id="PRU00339"/>
    </source>
</evidence>
<dbReference type="InterPro" id="IPR019734">
    <property type="entry name" value="TPR_rpt"/>
</dbReference>
<sequence>MSSKEAEEHFDRGLHYFRGGFYPAALQEFRIVQSLDPAYPNIGYILEVARKRSEEVAGRLEAFIEEEFDEQIVQLSEQLIVDGARSFSAEVEHLLRQGRPEAALEKLRQADQIVPDSKPLLLVMASIQRRLGRLTEAENTLLRARALYPRDPEVLNNLGNVYLSRNLFKIAEEQFQEARRLAPDDVRILNNLGALNMQSYRLDDAVEIFEEALSRAPQSRVIRRNLENVKARIQALDAEITRLRQEYYAHPTYLDIGLALGKTLLFRGFIHEARSLLSEVLAKNPNLIAAHFYLGTIFELEGALPKAIEHFREMVIRKKQTQSPAYRAFESLLKEDYQEEALHELKKLAVLDLDMAASHINLGIRYFEDGLWKEALRHFEEAAALNANYPDALYWMAMCHLQLGKKAAAEKHLQQALDLNPRYADAHYQLGMLYRKKAVKKAAQHLQQALNLGLRPSFAAIARRHLSGKPTR</sequence>
<keyword evidence="4" id="KW-0175">Coiled coil</keyword>
<evidence type="ECO:0000313" key="6">
    <source>
        <dbReference type="Proteomes" id="UP000252355"/>
    </source>
</evidence>
<keyword evidence="2 3" id="KW-0802">TPR repeat</keyword>
<evidence type="ECO:0000313" key="5">
    <source>
        <dbReference type="EMBL" id="RCK80033.1"/>
    </source>
</evidence>